<gene>
    <name evidence="2" type="ORF">ANN_00914</name>
</gene>
<reference evidence="2 3" key="1">
    <citation type="journal article" date="2022" name="Allergy">
        <title>Genome assembly and annotation of Periplaneta americana reveal a comprehensive cockroach allergen profile.</title>
        <authorList>
            <person name="Wang L."/>
            <person name="Xiong Q."/>
            <person name="Saelim N."/>
            <person name="Wang L."/>
            <person name="Nong W."/>
            <person name="Wan A.T."/>
            <person name="Shi M."/>
            <person name="Liu X."/>
            <person name="Cao Q."/>
            <person name="Hui J.H.L."/>
            <person name="Sookrung N."/>
            <person name="Leung T.F."/>
            <person name="Tungtrongchitr A."/>
            <person name="Tsui S.K.W."/>
        </authorList>
    </citation>
    <scope>NUCLEOTIDE SEQUENCE [LARGE SCALE GENOMIC DNA]</scope>
    <source>
        <strain evidence="2">PWHHKU_190912</strain>
    </source>
</reference>
<comment type="caution">
    <text evidence="2">The sequence shown here is derived from an EMBL/GenBank/DDBJ whole genome shotgun (WGS) entry which is preliminary data.</text>
</comment>
<proteinExistence type="predicted"/>
<feature type="region of interest" description="Disordered" evidence="1">
    <location>
        <begin position="135"/>
        <end position="163"/>
    </location>
</feature>
<evidence type="ECO:0000256" key="1">
    <source>
        <dbReference type="SAM" id="MobiDB-lite"/>
    </source>
</evidence>
<feature type="compositionally biased region" description="Polar residues" evidence="1">
    <location>
        <begin position="153"/>
        <end position="163"/>
    </location>
</feature>
<dbReference type="Proteomes" id="UP001148838">
    <property type="component" value="Unassembled WGS sequence"/>
</dbReference>
<accession>A0ABQ8TS38</accession>
<keyword evidence="3" id="KW-1185">Reference proteome</keyword>
<protein>
    <submittedName>
        <fullName evidence="2">Uncharacterized protein</fullName>
    </submittedName>
</protein>
<evidence type="ECO:0000313" key="3">
    <source>
        <dbReference type="Proteomes" id="UP001148838"/>
    </source>
</evidence>
<evidence type="ECO:0000313" key="2">
    <source>
        <dbReference type="EMBL" id="KAJ4449514.1"/>
    </source>
</evidence>
<name>A0ABQ8TS38_PERAM</name>
<sequence length="185" mass="18948">MEGLCEGSNEPPGSLKAIYLAAPDSLSSLRSPALDEATLAGSAKPAAGGDCETCGEVDGGGGSCGGCRGFTAMLKSSGIGADTDTSIATLLQPLTRDKIPSAATFTLQQEQTPTRTSYSTCNYRVLATKYTQESHSGSLLGEGGSGGEAVGNPTHSGCQSGPQTNPYIHVLKPYAHTDIKSRILY</sequence>
<organism evidence="2 3">
    <name type="scientific">Periplaneta americana</name>
    <name type="common">American cockroach</name>
    <name type="synonym">Blatta americana</name>
    <dbReference type="NCBI Taxonomy" id="6978"/>
    <lineage>
        <taxon>Eukaryota</taxon>
        <taxon>Metazoa</taxon>
        <taxon>Ecdysozoa</taxon>
        <taxon>Arthropoda</taxon>
        <taxon>Hexapoda</taxon>
        <taxon>Insecta</taxon>
        <taxon>Pterygota</taxon>
        <taxon>Neoptera</taxon>
        <taxon>Polyneoptera</taxon>
        <taxon>Dictyoptera</taxon>
        <taxon>Blattodea</taxon>
        <taxon>Blattoidea</taxon>
        <taxon>Blattidae</taxon>
        <taxon>Blattinae</taxon>
        <taxon>Periplaneta</taxon>
    </lineage>
</organism>
<feature type="compositionally biased region" description="Gly residues" evidence="1">
    <location>
        <begin position="140"/>
        <end position="149"/>
    </location>
</feature>
<dbReference type="EMBL" id="JAJSOF020000003">
    <property type="protein sequence ID" value="KAJ4449514.1"/>
    <property type="molecule type" value="Genomic_DNA"/>
</dbReference>